<comment type="caution">
    <text evidence="1">The sequence shown here is derived from an EMBL/GenBank/DDBJ whole genome shotgun (WGS) entry which is preliminary data.</text>
</comment>
<keyword evidence="2" id="KW-1185">Reference proteome</keyword>
<dbReference type="Pfam" id="PF07103">
    <property type="entry name" value="DUF1365"/>
    <property type="match status" value="1"/>
</dbReference>
<protein>
    <submittedName>
        <fullName evidence="1">DUF1365-domain-containing protein</fullName>
    </submittedName>
</protein>
<sequence length="303" mass="35447">MPLPKTHTVYLGKTYHARFLPSKHSFAYDVFYFGVNLDLLEEDSQSHSSWGNLLFGYNRRSIYSLWYKDYLGDVPVKEGRHFTLKRKLLYRLHERGISTERIQSIELVTTPRFLGYAFNPLSIYYCYCCEIDGTKQLQIVVLEVSNTFGEKHLYILDNSKAMEKPRKGYDATFKIHRSFHVSPFNDRNGSYEIHLRDPQFGYHDIKIIVYANADEDSSLKATHGYQTQEIKKLVAILNGKQYPLTSFTLCCILVRYPITAFLTFPRILYEAALLAYRKCLKIYPRPDPVEETIVKQQATFLER</sequence>
<dbReference type="EMBL" id="MCFE01000006">
    <property type="protein sequence ID" value="ORY07713.1"/>
    <property type="molecule type" value="Genomic_DNA"/>
</dbReference>
<evidence type="ECO:0000313" key="2">
    <source>
        <dbReference type="Proteomes" id="UP000193498"/>
    </source>
</evidence>
<dbReference type="InParanoid" id="A0A1Y1ZBL6"/>
<accession>A0A1Y1ZBL6</accession>
<dbReference type="AlphaFoldDB" id="A0A1Y1ZBL6"/>
<proteinExistence type="predicted"/>
<dbReference type="PANTHER" id="PTHR33973:SF4">
    <property type="entry name" value="OS07G0153300 PROTEIN"/>
    <property type="match status" value="1"/>
</dbReference>
<dbReference type="PANTHER" id="PTHR33973">
    <property type="entry name" value="OS07G0153300 PROTEIN"/>
    <property type="match status" value="1"/>
</dbReference>
<dbReference type="Proteomes" id="UP000193498">
    <property type="component" value="Unassembled WGS sequence"/>
</dbReference>
<reference evidence="1 2" key="1">
    <citation type="submission" date="2016-07" db="EMBL/GenBank/DDBJ databases">
        <title>Pervasive Adenine N6-methylation of Active Genes in Fungi.</title>
        <authorList>
            <consortium name="DOE Joint Genome Institute"/>
            <person name="Mondo S.J."/>
            <person name="Dannebaum R.O."/>
            <person name="Kuo R.C."/>
            <person name="Labutti K."/>
            <person name="Haridas S."/>
            <person name="Kuo A."/>
            <person name="Salamov A."/>
            <person name="Ahrendt S.R."/>
            <person name="Lipzen A."/>
            <person name="Sullivan W."/>
            <person name="Andreopoulos W.B."/>
            <person name="Clum A."/>
            <person name="Lindquist E."/>
            <person name="Daum C."/>
            <person name="Ramamoorthy G.K."/>
            <person name="Gryganskyi A."/>
            <person name="Culley D."/>
            <person name="Magnuson J.K."/>
            <person name="James T.Y."/>
            <person name="O'Malley M.A."/>
            <person name="Stajich J.E."/>
            <person name="Spatafora J.W."/>
            <person name="Visel A."/>
            <person name="Grigoriev I.V."/>
        </authorList>
    </citation>
    <scope>NUCLEOTIDE SEQUENCE [LARGE SCALE GENOMIC DNA]</scope>
    <source>
        <strain evidence="1 2">CBS 931.73</strain>
    </source>
</reference>
<dbReference type="InterPro" id="IPR010775">
    <property type="entry name" value="DUF1365"/>
</dbReference>
<gene>
    <name evidence="1" type="ORF">K493DRAFT_86211</name>
</gene>
<evidence type="ECO:0000313" key="1">
    <source>
        <dbReference type="EMBL" id="ORY07713.1"/>
    </source>
</evidence>
<dbReference type="OrthoDB" id="3340520at2759"/>
<dbReference type="STRING" id="1314790.A0A1Y1ZBL6"/>
<name>A0A1Y1ZBL6_9FUNG</name>
<organism evidence="1 2">
    <name type="scientific">Basidiobolus meristosporus CBS 931.73</name>
    <dbReference type="NCBI Taxonomy" id="1314790"/>
    <lineage>
        <taxon>Eukaryota</taxon>
        <taxon>Fungi</taxon>
        <taxon>Fungi incertae sedis</taxon>
        <taxon>Zoopagomycota</taxon>
        <taxon>Entomophthoromycotina</taxon>
        <taxon>Basidiobolomycetes</taxon>
        <taxon>Basidiobolales</taxon>
        <taxon>Basidiobolaceae</taxon>
        <taxon>Basidiobolus</taxon>
    </lineage>
</organism>